<evidence type="ECO:0000256" key="6">
    <source>
        <dbReference type="ARBA" id="ARBA00023004"/>
    </source>
</evidence>
<dbReference type="GO" id="GO:0005506">
    <property type="term" value="F:iron ion binding"/>
    <property type="evidence" value="ECO:0007669"/>
    <property type="project" value="InterPro"/>
</dbReference>
<proteinExistence type="inferred from homology"/>
<dbReference type="CDD" id="cd11065">
    <property type="entry name" value="CYP64-like"/>
    <property type="match status" value="1"/>
</dbReference>
<keyword evidence="3 8" id="KW-0349">Heme</keyword>
<dbReference type="PROSITE" id="PS00086">
    <property type="entry name" value="CYTOCHROME_P450"/>
    <property type="match status" value="1"/>
</dbReference>
<accession>A0A194VJ96</accession>
<dbReference type="Gene3D" id="1.10.630.10">
    <property type="entry name" value="Cytochrome P450"/>
    <property type="match status" value="1"/>
</dbReference>
<evidence type="ECO:0000256" key="8">
    <source>
        <dbReference type="PIRSR" id="PIRSR602401-1"/>
    </source>
</evidence>
<keyword evidence="10" id="KW-0472">Membrane</keyword>
<dbReference type="AlphaFoldDB" id="A0A194VJ96"/>
<dbReference type="GO" id="GO:0020037">
    <property type="term" value="F:heme binding"/>
    <property type="evidence" value="ECO:0007669"/>
    <property type="project" value="InterPro"/>
</dbReference>
<keyword evidence="12" id="KW-1185">Reference proteome</keyword>
<dbReference type="GO" id="GO:0004497">
    <property type="term" value="F:monooxygenase activity"/>
    <property type="evidence" value="ECO:0007669"/>
    <property type="project" value="UniProtKB-KW"/>
</dbReference>
<dbReference type="InterPro" id="IPR050364">
    <property type="entry name" value="Cytochrome_P450_fung"/>
</dbReference>
<dbReference type="InterPro" id="IPR001128">
    <property type="entry name" value="Cyt_P450"/>
</dbReference>
<protein>
    <submittedName>
        <fullName evidence="11">O-methylsterigmatocystin oxidoreductase</fullName>
    </submittedName>
</protein>
<dbReference type="PANTHER" id="PTHR46300">
    <property type="entry name" value="P450, PUTATIVE (EUROFUNG)-RELATED-RELATED"/>
    <property type="match status" value="1"/>
</dbReference>
<dbReference type="Pfam" id="PF00067">
    <property type="entry name" value="p450"/>
    <property type="match status" value="1"/>
</dbReference>
<keyword evidence="10" id="KW-0812">Transmembrane</keyword>
<dbReference type="InterPro" id="IPR017972">
    <property type="entry name" value="Cyt_P450_CS"/>
</dbReference>
<dbReference type="InterPro" id="IPR036396">
    <property type="entry name" value="Cyt_P450_sf"/>
</dbReference>
<dbReference type="Proteomes" id="UP000078559">
    <property type="component" value="Unassembled WGS sequence"/>
</dbReference>
<keyword evidence="10" id="KW-1133">Transmembrane helix</keyword>
<feature type="binding site" description="axial binding residue" evidence="8">
    <location>
        <position position="444"/>
    </location>
    <ligand>
        <name>heme</name>
        <dbReference type="ChEBI" id="CHEBI:30413"/>
    </ligand>
    <ligandPart>
        <name>Fe</name>
        <dbReference type="ChEBI" id="CHEBI:18248"/>
    </ligandPart>
</feature>
<evidence type="ECO:0000256" key="10">
    <source>
        <dbReference type="SAM" id="Phobius"/>
    </source>
</evidence>
<dbReference type="SUPFAM" id="SSF48264">
    <property type="entry name" value="Cytochrome P450"/>
    <property type="match status" value="1"/>
</dbReference>
<keyword evidence="4 8" id="KW-0479">Metal-binding</keyword>
<dbReference type="OrthoDB" id="2789670at2759"/>
<dbReference type="GO" id="GO:0016705">
    <property type="term" value="F:oxidoreductase activity, acting on paired donors, with incorporation or reduction of molecular oxygen"/>
    <property type="evidence" value="ECO:0007669"/>
    <property type="project" value="InterPro"/>
</dbReference>
<comment type="cofactor">
    <cofactor evidence="1 8">
        <name>heme</name>
        <dbReference type="ChEBI" id="CHEBI:30413"/>
    </cofactor>
</comment>
<evidence type="ECO:0000256" key="9">
    <source>
        <dbReference type="RuleBase" id="RU000461"/>
    </source>
</evidence>
<dbReference type="PANTHER" id="PTHR46300:SF7">
    <property type="entry name" value="P450, PUTATIVE (EUROFUNG)-RELATED"/>
    <property type="match status" value="1"/>
</dbReference>
<evidence type="ECO:0000256" key="3">
    <source>
        <dbReference type="ARBA" id="ARBA00022617"/>
    </source>
</evidence>
<evidence type="ECO:0000256" key="4">
    <source>
        <dbReference type="ARBA" id="ARBA00022723"/>
    </source>
</evidence>
<feature type="transmembrane region" description="Helical" evidence="10">
    <location>
        <begin position="7"/>
        <end position="28"/>
    </location>
</feature>
<dbReference type="SMR" id="A0A194VJ96"/>
<evidence type="ECO:0000313" key="12">
    <source>
        <dbReference type="Proteomes" id="UP000078559"/>
    </source>
</evidence>
<comment type="similarity">
    <text evidence="2 9">Belongs to the cytochrome P450 family.</text>
</comment>
<evidence type="ECO:0000256" key="5">
    <source>
        <dbReference type="ARBA" id="ARBA00023002"/>
    </source>
</evidence>
<gene>
    <name evidence="11" type="ORF">VM1G_10696</name>
</gene>
<evidence type="ECO:0000313" key="11">
    <source>
        <dbReference type="EMBL" id="KUI63955.1"/>
    </source>
</evidence>
<evidence type="ECO:0000256" key="7">
    <source>
        <dbReference type="ARBA" id="ARBA00023033"/>
    </source>
</evidence>
<keyword evidence="6 8" id="KW-0408">Iron</keyword>
<reference evidence="11" key="1">
    <citation type="submission" date="2014-12" db="EMBL/GenBank/DDBJ databases">
        <title>Genome Sequence of Valsa Canker Pathogens Uncovers a Specific Adaption of Colonization on Woody Bark.</title>
        <authorList>
            <person name="Yin Z."/>
            <person name="Liu H."/>
            <person name="Gao X."/>
            <person name="Li Z."/>
            <person name="Song N."/>
            <person name="Ke X."/>
            <person name="Dai Q."/>
            <person name="Wu Y."/>
            <person name="Sun Y."/>
            <person name="Xu J.-R."/>
            <person name="Kang Z.K."/>
            <person name="Wang L."/>
            <person name="Huang L."/>
        </authorList>
    </citation>
    <scope>NUCLEOTIDE SEQUENCE [LARGE SCALE GENOMIC DNA]</scope>
    <source>
        <strain evidence="11">03-8</strain>
    </source>
</reference>
<dbReference type="PRINTS" id="PR00385">
    <property type="entry name" value="P450"/>
</dbReference>
<evidence type="ECO:0000256" key="2">
    <source>
        <dbReference type="ARBA" id="ARBA00010617"/>
    </source>
</evidence>
<keyword evidence="5 9" id="KW-0560">Oxidoreductase</keyword>
<keyword evidence="7 9" id="KW-0503">Monooxygenase</keyword>
<organism evidence="11 12">
    <name type="scientific">Cytospora mali</name>
    <name type="common">Apple Valsa canker fungus</name>
    <name type="synonym">Valsa mali</name>
    <dbReference type="NCBI Taxonomy" id="578113"/>
    <lineage>
        <taxon>Eukaryota</taxon>
        <taxon>Fungi</taxon>
        <taxon>Dikarya</taxon>
        <taxon>Ascomycota</taxon>
        <taxon>Pezizomycotina</taxon>
        <taxon>Sordariomycetes</taxon>
        <taxon>Sordariomycetidae</taxon>
        <taxon>Diaporthales</taxon>
        <taxon>Cytosporaceae</taxon>
        <taxon>Cytospora</taxon>
    </lineage>
</organism>
<dbReference type="InterPro" id="IPR002401">
    <property type="entry name" value="Cyt_P450_E_grp-I"/>
</dbReference>
<dbReference type="EMBL" id="KN796115">
    <property type="protein sequence ID" value="KUI63955.1"/>
    <property type="molecule type" value="Genomic_DNA"/>
</dbReference>
<evidence type="ECO:0000256" key="1">
    <source>
        <dbReference type="ARBA" id="ARBA00001971"/>
    </source>
</evidence>
<sequence length="533" mass="60240">MSVKIDIVSTLILGCVAFAAFRILQILLVRKKSSHPLPPGPKPWPVLGNIADLPPSGVREWEFWLKHKDLYGPISSVTVFGTTIVVLHAPELAVELLDKRSAIYSSRPRMVFGGEMCGWEYLLATQFYDDRLRTYRKLIHNTIGSKASAARFNALQEVEVHRFLLRLLEQPEGLMGHIRTEAGAIILKLGYGYTIDPHELDPLVDIADRALEQFSAATVPGVWLVDTLPFLRYLPEWMPGAGFKKTARQWKATLMELAERPMQFVRKQMVEQRHEPSFVSGVYERAGDKIAKEEEEALKWTAASLYTGGADTSVSVISTFFLAMTRHPEVQRNAQEELDRVIGTDRLPTFDDRDSLTYVEAVIKEAFRMHPIGPMGLPHVTTADDICEGYLIPKGAIILPCIWWFTHDPAVYSRPELFDPSRFLGPNPAPDPRNYVFGFGRRICPGKQFADMSVWLTLVRSLAVFDIKKGLDKTGKEIEPEMKFTPGIISHPEPFAVRVTPRSSTHENLIRQVEKQHPWEKSSADQLEAIKLD</sequence>
<dbReference type="PRINTS" id="PR00463">
    <property type="entry name" value="EP450I"/>
</dbReference>
<name>A0A194VJ96_CYTMA</name>